<dbReference type="EMBL" id="NIVC01002955">
    <property type="protein sequence ID" value="PAA54180.1"/>
    <property type="molecule type" value="Genomic_DNA"/>
</dbReference>
<protein>
    <submittedName>
        <fullName evidence="3">Uncharacterized protein</fullName>
    </submittedName>
</protein>
<feature type="coiled-coil region" evidence="1">
    <location>
        <begin position="6"/>
        <end position="79"/>
    </location>
</feature>
<evidence type="ECO:0000256" key="2">
    <source>
        <dbReference type="SAM" id="MobiDB-lite"/>
    </source>
</evidence>
<gene>
    <name evidence="3" type="ORF">BOX15_Mlig032399g4</name>
</gene>
<comment type="caution">
    <text evidence="3">The sequence shown here is derived from an EMBL/GenBank/DDBJ whole genome shotgun (WGS) entry which is preliminary data.</text>
</comment>
<accession>A0A267DY01</accession>
<sequence length="209" mass="23032">DSSDQVRQSNERVVDLESQVKQLTELRTGLERENNELKKRQQERVANDSDALVLLHKQLERALASEKLLQKRIDALEAMSKTISPTNITTKLLLVNATQPSTVNIVGNQTTRTGVNNTTENLNNMTLSTTNSKFKQSTVSGTRAVHSAGASNIESSSTMVLRPPPPRRKKKHDNVLLDKPVENVAIGNQRGRDESESAVAANEEGRALI</sequence>
<name>A0A267DY01_9PLAT</name>
<proteinExistence type="predicted"/>
<evidence type="ECO:0000313" key="4">
    <source>
        <dbReference type="Proteomes" id="UP000215902"/>
    </source>
</evidence>
<feature type="compositionally biased region" description="Polar residues" evidence="2">
    <location>
        <begin position="149"/>
        <end position="159"/>
    </location>
</feature>
<dbReference type="Proteomes" id="UP000215902">
    <property type="component" value="Unassembled WGS sequence"/>
</dbReference>
<dbReference type="AlphaFoldDB" id="A0A267DY01"/>
<feature type="non-terminal residue" evidence="3">
    <location>
        <position position="1"/>
    </location>
</feature>
<keyword evidence="4" id="KW-1185">Reference proteome</keyword>
<evidence type="ECO:0000256" key="1">
    <source>
        <dbReference type="SAM" id="Coils"/>
    </source>
</evidence>
<evidence type="ECO:0000313" key="3">
    <source>
        <dbReference type="EMBL" id="PAA54180.1"/>
    </source>
</evidence>
<reference evidence="3 4" key="1">
    <citation type="submission" date="2017-06" db="EMBL/GenBank/DDBJ databases">
        <title>A platform for efficient transgenesis in Macrostomum lignano, a flatworm model organism for stem cell research.</title>
        <authorList>
            <person name="Berezikov E."/>
        </authorList>
    </citation>
    <scope>NUCLEOTIDE SEQUENCE [LARGE SCALE GENOMIC DNA]</scope>
    <source>
        <strain evidence="3">DV1</strain>
        <tissue evidence="3">Whole organism</tissue>
    </source>
</reference>
<feature type="region of interest" description="Disordered" evidence="2">
    <location>
        <begin position="147"/>
        <end position="209"/>
    </location>
</feature>
<keyword evidence="1" id="KW-0175">Coiled coil</keyword>
<organism evidence="3 4">
    <name type="scientific">Macrostomum lignano</name>
    <dbReference type="NCBI Taxonomy" id="282301"/>
    <lineage>
        <taxon>Eukaryota</taxon>
        <taxon>Metazoa</taxon>
        <taxon>Spiralia</taxon>
        <taxon>Lophotrochozoa</taxon>
        <taxon>Platyhelminthes</taxon>
        <taxon>Rhabditophora</taxon>
        <taxon>Macrostomorpha</taxon>
        <taxon>Macrostomida</taxon>
        <taxon>Macrostomidae</taxon>
        <taxon>Macrostomum</taxon>
    </lineage>
</organism>